<evidence type="ECO:0000313" key="1">
    <source>
        <dbReference type="EMBL" id="EER27117.1"/>
    </source>
</evidence>
<dbReference type="AlphaFoldDB" id="C5P6R7"/>
<dbReference type="HOGENOM" id="CLU_114603_0_0_1"/>
<reference evidence="1 2" key="1">
    <citation type="journal article" date="2009" name="Genome Res.">
        <title>Comparative genomic analyses of the human fungal pathogens Coccidioides and their relatives.</title>
        <authorList>
            <person name="Sharpton T.J."/>
            <person name="Stajich J.E."/>
            <person name="Rounsley S.D."/>
            <person name="Gardner M.J."/>
            <person name="Wortman J.R."/>
            <person name="Jordar V.S."/>
            <person name="Maiti R."/>
            <person name="Kodira C.D."/>
            <person name="Neafsey D.E."/>
            <person name="Zeng Q."/>
            <person name="Hung C.-Y."/>
            <person name="McMahan C."/>
            <person name="Muszewska A."/>
            <person name="Grynberg M."/>
            <person name="Mandel M.A."/>
            <person name="Kellner E.M."/>
            <person name="Barker B.M."/>
            <person name="Galgiani J.N."/>
            <person name="Orbach M.J."/>
            <person name="Kirkland T.N."/>
            <person name="Cole G.T."/>
            <person name="Henn M.R."/>
            <person name="Birren B.W."/>
            <person name="Taylor J.W."/>
        </authorList>
    </citation>
    <scope>NUCLEOTIDE SEQUENCE [LARGE SCALE GENOMIC DNA]</scope>
    <source>
        <strain evidence="2">C735</strain>
    </source>
</reference>
<proteinExistence type="predicted"/>
<dbReference type="VEuPathDB" id="FungiDB:CPC735_024530"/>
<dbReference type="OrthoDB" id="4210093at2759"/>
<evidence type="ECO:0000313" key="2">
    <source>
        <dbReference type="Proteomes" id="UP000009084"/>
    </source>
</evidence>
<accession>C5P6R7</accession>
<dbReference type="EMBL" id="ACFW01000025">
    <property type="protein sequence ID" value="EER27117.1"/>
    <property type="molecule type" value="Genomic_DNA"/>
</dbReference>
<protein>
    <submittedName>
        <fullName evidence="1">Uncharacterized protein</fullName>
    </submittedName>
</protein>
<dbReference type="Proteomes" id="UP000009084">
    <property type="component" value="Unassembled WGS sequence"/>
</dbReference>
<comment type="caution">
    <text evidence="1">The sequence shown here is derived from an EMBL/GenBank/DDBJ whole genome shotgun (WGS) entry which is preliminary data.</text>
</comment>
<sequence length="114" mass="12687">MAMAHFNTDDMKLILGVSTKIRLNYFGLIDAPDYLIPATTTHCLHTAPTSLTTATAAPPSLPLPTTISLSLSGAIRVFTCQMVDIRASVWFTKPVLEEQEKKKKEKKKKKKKKK</sequence>
<organism evidence="1 2">
    <name type="scientific">Coccidioides posadasii (strain C735)</name>
    <name type="common">Valley fever fungus</name>
    <dbReference type="NCBI Taxonomy" id="222929"/>
    <lineage>
        <taxon>Eukaryota</taxon>
        <taxon>Fungi</taxon>
        <taxon>Dikarya</taxon>
        <taxon>Ascomycota</taxon>
        <taxon>Pezizomycotina</taxon>
        <taxon>Eurotiomycetes</taxon>
        <taxon>Eurotiomycetidae</taxon>
        <taxon>Onygenales</taxon>
        <taxon>Onygenaceae</taxon>
        <taxon>Coccidioides</taxon>
    </lineage>
</organism>
<name>C5P6R7_COCP7</name>
<gene>
    <name evidence="1" type="ORF">CPC735_024530</name>
</gene>